<protein>
    <submittedName>
        <fullName evidence="2">Uncharacterized protein</fullName>
    </submittedName>
</protein>
<reference evidence="2 3" key="1">
    <citation type="submission" date="2023-08" db="EMBL/GenBank/DDBJ databases">
        <title>Annotated Genome Sequence of Vanrija albida AlHP1.</title>
        <authorList>
            <person name="Herzog R."/>
        </authorList>
    </citation>
    <scope>NUCLEOTIDE SEQUENCE [LARGE SCALE GENOMIC DNA]</scope>
    <source>
        <strain evidence="2 3">AlHP1</strain>
    </source>
</reference>
<evidence type="ECO:0000313" key="2">
    <source>
        <dbReference type="EMBL" id="KAL1406470.1"/>
    </source>
</evidence>
<dbReference type="Proteomes" id="UP001565368">
    <property type="component" value="Unassembled WGS sequence"/>
</dbReference>
<feature type="compositionally biased region" description="Low complexity" evidence="1">
    <location>
        <begin position="99"/>
        <end position="122"/>
    </location>
</feature>
<evidence type="ECO:0000256" key="1">
    <source>
        <dbReference type="SAM" id="MobiDB-lite"/>
    </source>
</evidence>
<keyword evidence="3" id="KW-1185">Reference proteome</keyword>
<feature type="region of interest" description="Disordered" evidence="1">
    <location>
        <begin position="87"/>
        <end position="126"/>
    </location>
</feature>
<organism evidence="2 3">
    <name type="scientific">Vanrija albida</name>
    <dbReference type="NCBI Taxonomy" id="181172"/>
    <lineage>
        <taxon>Eukaryota</taxon>
        <taxon>Fungi</taxon>
        <taxon>Dikarya</taxon>
        <taxon>Basidiomycota</taxon>
        <taxon>Agaricomycotina</taxon>
        <taxon>Tremellomycetes</taxon>
        <taxon>Trichosporonales</taxon>
        <taxon>Trichosporonaceae</taxon>
        <taxon>Vanrija</taxon>
    </lineage>
</organism>
<gene>
    <name evidence="2" type="ORF">Q8F55_008169</name>
</gene>
<dbReference type="GeneID" id="95989212"/>
<name>A0ABR3PVH6_9TREE</name>
<dbReference type="RefSeq" id="XP_069206414.1">
    <property type="nucleotide sequence ID" value="XM_069356573.1"/>
</dbReference>
<comment type="caution">
    <text evidence="2">The sequence shown here is derived from an EMBL/GenBank/DDBJ whole genome shotgun (WGS) entry which is preliminary data.</text>
</comment>
<accession>A0ABR3PVH6</accession>
<dbReference type="EMBL" id="JBBXJM010000006">
    <property type="protein sequence ID" value="KAL1406470.1"/>
    <property type="molecule type" value="Genomic_DNA"/>
</dbReference>
<sequence length="471" mass="53129">MSRAPGTPTPRPGFAEVLWTLTSHHGPDFSEYTVGVIRDYVDDKRAEGTAEHEIGELLDALEGRAPPRYAQSFSAVRWVLRLPSGRRAATMTPRPKSPPARYSASSPAPRPHSIASTFSQPAAPAPPAQPDLFYRVSLPAGTVGAENPPVIRTPEDVVALLRAYGDTNAQYPVAVIAMYLEYEIHRNLAPWPDWSGLLEVLERQLPEYAAAFAQVRFVRYIGRSPVLPFDWPPYARAEEPGRAAEKFFAVTPPHGFVDELFEKQPPPMLRTPEAVLRCLEAFQGGKDEQYPVMVLRTYADYEIHRNGTRWRDLSAKLEVLEAQAPDYADAFMIVRYVYGLLASPVLKMDWPPRFRIGQGEGFYTCYPAREDSEYRYRVGEPPVLRSAEDVIECLSGYVGPVESQFPATVFSTYLQWIAHREGGAWTEWGQRLTYLEGQLPDFVQAFAIVRYVYYLGPSRVLPMNWPPRIFA</sequence>
<evidence type="ECO:0000313" key="3">
    <source>
        <dbReference type="Proteomes" id="UP001565368"/>
    </source>
</evidence>
<proteinExistence type="predicted"/>